<feature type="transmembrane region" description="Helical" evidence="8">
    <location>
        <begin position="174"/>
        <end position="204"/>
    </location>
</feature>
<name>A0A840NLS3_9PSEU</name>
<evidence type="ECO:0000256" key="6">
    <source>
        <dbReference type="ARBA" id="ARBA00022989"/>
    </source>
</evidence>
<dbReference type="PANTHER" id="PTHR33908:SF11">
    <property type="entry name" value="MEMBRANE PROTEIN"/>
    <property type="match status" value="1"/>
</dbReference>
<dbReference type="EMBL" id="JACHIV010000001">
    <property type="protein sequence ID" value="MBB5069207.1"/>
    <property type="molecule type" value="Genomic_DNA"/>
</dbReference>
<feature type="transmembrane region" description="Helical" evidence="8">
    <location>
        <begin position="28"/>
        <end position="48"/>
    </location>
</feature>
<feature type="transmembrane region" description="Helical" evidence="8">
    <location>
        <begin position="90"/>
        <end position="110"/>
    </location>
</feature>
<feature type="transmembrane region" description="Helical" evidence="8">
    <location>
        <begin position="122"/>
        <end position="142"/>
    </location>
</feature>
<feature type="transmembrane region" description="Helical" evidence="8">
    <location>
        <begin position="290"/>
        <end position="308"/>
    </location>
</feature>
<keyword evidence="6 8" id="KW-1133">Transmembrane helix</keyword>
<dbReference type="InterPro" id="IPR038731">
    <property type="entry name" value="RgtA/B/C-like"/>
</dbReference>
<keyword evidence="3" id="KW-0328">Glycosyltransferase</keyword>
<feature type="transmembrane region" description="Helical" evidence="8">
    <location>
        <begin position="216"/>
        <end position="237"/>
    </location>
</feature>
<gene>
    <name evidence="10" type="ORF">BJ969_002295</name>
</gene>
<evidence type="ECO:0000313" key="10">
    <source>
        <dbReference type="EMBL" id="MBB5069207.1"/>
    </source>
</evidence>
<evidence type="ECO:0000256" key="2">
    <source>
        <dbReference type="ARBA" id="ARBA00022475"/>
    </source>
</evidence>
<comment type="subcellular location">
    <subcellularLocation>
        <location evidence="1">Cell membrane</location>
        <topology evidence="1">Multi-pass membrane protein</topology>
    </subcellularLocation>
</comment>
<keyword evidence="2" id="KW-1003">Cell membrane</keyword>
<dbReference type="Proteomes" id="UP000580474">
    <property type="component" value="Unassembled WGS sequence"/>
</dbReference>
<evidence type="ECO:0000256" key="4">
    <source>
        <dbReference type="ARBA" id="ARBA00022679"/>
    </source>
</evidence>
<proteinExistence type="predicted"/>
<evidence type="ECO:0000256" key="3">
    <source>
        <dbReference type="ARBA" id="ARBA00022676"/>
    </source>
</evidence>
<evidence type="ECO:0000256" key="8">
    <source>
        <dbReference type="SAM" id="Phobius"/>
    </source>
</evidence>
<reference evidence="10 11" key="1">
    <citation type="submission" date="2020-08" db="EMBL/GenBank/DDBJ databases">
        <title>Sequencing the genomes of 1000 actinobacteria strains.</title>
        <authorList>
            <person name="Klenk H.-P."/>
        </authorList>
    </citation>
    <scope>NUCLEOTIDE SEQUENCE [LARGE SCALE GENOMIC DNA]</scope>
    <source>
        <strain evidence="10 11">DSM 45582</strain>
    </source>
</reference>
<keyword evidence="7 8" id="KW-0472">Membrane</keyword>
<dbReference type="GO" id="GO:0005886">
    <property type="term" value="C:plasma membrane"/>
    <property type="evidence" value="ECO:0007669"/>
    <property type="project" value="UniProtKB-SubCell"/>
</dbReference>
<dbReference type="Pfam" id="PF13231">
    <property type="entry name" value="PMT_2"/>
    <property type="match status" value="1"/>
</dbReference>
<dbReference type="PANTHER" id="PTHR33908">
    <property type="entry name" value="MANNOSYLTRANSFERASE YKCB-RELATED"/>
    <property type="match status" value="1"/>
</dbReference>
<dbReference type="GO" id="GO:0009103">
    <property type="term" value="P:lipopolysaccharide biosynthetic process"/>
    <property type="evidence" value="ECO:0007669"/>
    <property type="project" value="UniProtKB-ARBA"/>
</dbReference>
<dbReference type="AlphaFoldDB" id="A0A840NLS3"/>
<feature type="domain" description="Glycosyltransferase RgtA/B/C/D-like" evidence="9">
    <location>
        <begin position="70"/>
        <end position="234"/>
    </location>
</feature>
<feature type="transmembrane region" description="Helical" evidence="8">
    <location>
        <begin position="257"/>
        <end position="283"/>
    </location>
</feature>
<keyword evidence="11" id="KW-1185">Reference proteome</keyword>
<keyword evidence="5 8" id="KW-0812">Transmembrane</keyword>
<dbReference type="InterPro" id="IPR050297">
    <property type="entry name" value="LipidA_mod_glycosyltrf_83"/>
</dbReference>
<dbReference type="RefSeq" id="WP_343071347.1">
    <property type="nucleotide sequence ID" value="NZ_JACHIV010000001.1"/>
</dbReference>
<feature type="transmembrane region" description="Helical" evidence="8">
    <location>
        <begin position="314"/>
        <end position="331"/>
    </location>
</feature>
<evidence type="ECO:0000313" key="11">
    <source>
        <dbReference type="Proteomes" id="UP000580474"/>
    </source>
</evidence>
<evidence type="ECO:0000256" key="1">
    <source>
        <dbReference type="ARBA" id="ARBA00004651"/>
    </source>
</evidence>
<sequence length="509" mass="54475">MPAPTEQPTCEPSAPPAAAPPPFARGPVSAIAALTGLLLVLISGRYGYLSDELYFLAAGKYHLAWGYMDQQPLVPLLAAGIDAVLPGSLLALRLPAALLTAFGICCTALLAREFGGDRRAQVLAAAACALSPWLLLSGHWLAAATVEPAQWVLLLWLVARWVRLREAGVRRDRLLLAAGAVAAVGVQTKFQIVLLCAALFLSVLVAGPRPMLRRPALWAGVALAAVASIPALVWQAGHGWPARDMGEVVSAESSRLLLLPTALLYAGPVAGAVLCCFGLWCLLRDERLRPVRFLAGTTLLLLVFYLLAGGRPNYLSGLCGMLFAAGAVGFQHRREAGSTRWSWVAWPACALSAVLPLALLPLVPLPAAAPHPPLASYSKFYETGWPELAETVARAYRSLPPQDRARTAIVGESYHLAAALDVLGPEFGLPAVRSPHRGYWFFGAPPESATVLLYVGAAEPLEPYFATSRRLATVRTELDLVNLAQGVSVIRYDGPALPWSRLWPRIRTQ</sequence>
<dbReference type="GO" id="GO:0016763">
    <property type="term" value="F:pentosyltransferase activity"/>
    <property type="evidence" value="ECO:0007669"/>
    <property type="project" value="TreeGrafter"/>
</dbReference>
<feature type="transmembrane region" description="Helical" evidence="8">
    <location>
        <begin position="343"/>
        <end position="363"/>
    </location>
</feature>
<keyword evidence="4" id="KW-0808">Transferase</keyword>
<organism evidence="10 11">
    <name type="scientific">Saccharopolyspora gloriosae</name>
    <dbReference type="NCBI Taxonomy" id="455344"/>
    <lineage>
        <taxon>Bacteria</taxon>
        <taxon>Bacillati</taxon>
        <taxon>Actinomycetota</taxon>
        <taxon>Actinomycetes</taxon>
        <taxon>Pseudonocardiales</taxon>
        <taxon>Pseudonocardiaceae</taxon>
        <taxon>Saccharopolyspora</taxon>
    </lineage>
</organism>
<comment type="caution">
    <text evidence="10">The sequence shown here is derived from an EMBL/GenBank/DDBJ whole genome shotgun (WGS) entry which is preliminary data.</text>
</comment>
<evidence type="ECO:0000256" key="5">
    <source>
        <dbReference type="ARBA" id="ARBA00022692"/>
    </source>
</evidence>
<protein>
    <recommendedName>
        <fullName evidence="9">Glycosyltransferase RgtA/B/C/D-like domain-containing protein</fullName>
    </recommendedName>
</protein>
<accession>A0A840NLS3</accession>
<evidence type="ECO:0000256" key="7">
    <source>
        <dbReference type="ARBA" id="ARBA00023136"/>
    </source>
</evidence>
<evidence type="ECO:0000259" key="9">
    <source>
        <dbReference type="Pfam" id="PF13231"/>
    </source>
</evidence>